<evidence type="ECO:0000313" key="1">
    <source>
        <dbReference type="EMBL" id="MBX30151.1"/>
    </source>
</evidence>
<name>A0A2P2MIV4_RHIMU</name>
<proteinExistence type="predicted"/>
<dbReference type="EMBL" id="GGEC01049667">
    <property type="protein sequence ID" value="MBX30151.1"/>
    <property type="molecule type" value="Transcribed_RNA"/>
</dbReference>
<protein>
    <submittedName>
        <fullName evidence="1">Uncharacterized protein</fullName>
    </submittedName>
</protein>
<sequence length="54" mass="6301">MENYWVNIFLDGLDNPCHCLGILYCHRFAIKNKCRNSNILPVALQLLTWHQSPS</sequence>
<organism evidence="1">
    <name type="scientific">Rhizophora mucronata</name>
    <name type="common">Asiatic mangrove</name>
    <dbReference type="NCBI Taxonomy" id="61149"/>
    <lineage>
        <taxon>Eukaryota</taxon>
        <taxon>Viridiplantae</taxon>
        <taxon>Streptophyta</taxon>
        <taxon>Embryophyta</taxon>
        <taxon>Tracheophyta</taxon>
        <taxon>Spermatophyta</taxon>
        <taxon>Magnoliopsida</taxon>
        <taxon>eudicotyledons</taxon>
        <taxon>Gunneridae</taxon>
        <taxon>Pentapetalae</taxon>
        <taxon>rosids</taxon>
        <taxon>fabids</taxon>
        <taxon>Malpighiales</taxon>
        <taxon>Rhizophoraceae</taxon>
        <taxon>Rhizophora</taxon>
    </lineage>
</organism>
<reference evidence="1" key="1">
    <citation type="submission" date="2018-02" db="EMBL/GenBank/DDBJ databases">
        <title>Rhizophora mucronata_Transcriptome.</title>
        <authorList>
            <person name="Meera S.P."/>
            <person name="Sreeshan A."/>
            <person name="Augustine A."/>
        </authorList>
    </citation>
    <scope>NUCLEOTIDE SEQUENCE</scope>
    <source>
        <tissue evidence="1">Leaf</tissue>
    </source>
</reference>
<dbReference type="AlphaFoldDB" id="A0A2P2MIV4"/>
<accession>A0A2P2MIV4</accession>